<accession>A0A384JYD2</accession>
<organism evidence="4 5">
    <name type="scientific">Botryotinia fuckeliana (strain B05.10)</name>
    <name type="common">Noble rot fungus</name>
    <name type="synonym">Botrytis cinerea</name>
    <dbReference type="NCBI Taxonomy" id="332648"/>
    <lineage>
        <taxon>Eukaryota</taxon>
        <taxon>Fungi</taxon>
        <taxon>Dikarya</taxon>
        <taxon>Ascomycota</taxon>
        <taxon>Pezizomycotina</taxon>
        <taxon>Leotiomycetes</taxon>
        <taxon>Helotiales</taxon>
        <taxon>Sclerotiniaceae</taxon>
        <taxon>Botrytis</taxon>
    </lineage>
</organism>
<evidence type="ECO:0000256" key="2">
    <source>
        <dbReference type="SAM" id="MobiDB-lite"/>
    </source>
</evidence>
<reference evidence="4 5" key="1">
    <citation type="journal article" date="2011" name="PLoS Genet.">
        <title>Genomic analysis of the necrotrophic fungal pathogens Sclerotinia sclerotiorum and Botrytis cinerea.</title>
        <authorList>
            <person name="Amselem J."/>
            <person name="Cuomo C.A."/>
            <person name="van Kan J.A."/>
            <person name="Viaud M."/>
            <person name="Benito E.P."/>
            <person name="Couloux A."/>
            <person name="Coutinho P.M."/>
            <person name="de Vries R.P."/>
            <person name="Dyer P.S."/>
            <person name="Fillinger S."/>
            <person name="Fournier E."/>
            <person name="Gout L."/>
            <person name="Hahn M."/>
            <person name="Kohn L."/>
            <person name="Lapalu N."/>
            <person name="Plummer K.M."/>
            <person name="Pradier J.M."/>
            <person name="Quevillon E."/>
            <person name="Sharon A."/>
            <person name="Simon A."/>
            <person name="ten Have A."/>
            <person name="Tudzynski B."/>
            <person name="Tudzynski P."/>
            <person name="Wincker P."/>
            <person name="Andrew M."/>
            <person name="Anthouard V."/>
            <person name="Beever R.E."/>
            <person name="Beffa R."/>
            <person name="Benoit I."/>
            <person name="Bouzid O."/>
            <person name="Brault B."/>
            <person name="Chen Z."/>
            <person name="Choquer M."/>
            <person name="Collemare J."/>
            <person name="Cotton P."/>
            <person name="Danchin E.G."/>
            <person name="Da Silva C."/>
            <person name="Gautier A."/>
            <person name="Giraud C."/>
            <person name="Giraud T."/>
            <person name="Gonzalez C."/>
            <person name="Grossetete S."/>
            <person name="Guldener U."/>
            <person name="Henrissat B."/>
            <person name="Howlett B.J."/>
            <person name="Kodira C."/>
            <person name="Kretschmer M."/>
            <person name="Lappartient A."/>
            <person name="Leroch M."/>
            <person name="Levis C."/>
            <person name="Mauceli E."/>
            <person name="Neuveglise C."/>
            <person name="Oeser B."/>
            <person name="Pearson M."/>
            <person name="Poulain J."/>
            <person name="Poussereau N."/>
            <person name="Quesneville H."/>
            <person name="Rascle C."/>
            <person name="Schumacher J."/>
            <person name="Segurens B."/>
            <person name="Sexton A."/>
            <person name="Silva E."/>
            <person name="Sirven C."/>
            <person name="Soanes D.M."/>
            <person name="Talbot N.J."/>
            <person name="Templeton M."/>
            <person name="Yandava C."/>
            <person name="Yarden O."/>
            <person name="Zeng Q."/>
            <person name="Rollins J.A."/>
            <person name="Lebrun M.H."/>
            <person name="Dickman M."/>
        </authorList>
    </citation>
    <scope>NUCLEOTIDE SEQUENCE [LARGE SCALE GENOMIC DNA]</scope>
    <source>
        <strain evidence="4 5">B05.10</strain>
    </source>
</reference>
<reference evidence="4 5" key="2">
    <citation type="journal article" date="2012" name="Eukaryot. Cell">
        <title>Genome update of Botrytis cinerea strains B05.10 and T4.</title>
        <authorList>
            <person name="Staats M."/>
            <person name="van Kan J.A."/>
        </authorList>
    </citation>
    <scope>NUCLEOTIDE SEQUENCE [LARGE SCALE GENOMIC DNA]</scope>
    <source>
        <strain evidence="4 5">B05.10</strain>
    </source>
</reference>
<protein>
    <submittedName>
        <fullName evidence="4">Bcsyo1</fullName>
    </submittedName>
</protein>
<gene>
    <name evidence="4" type="primary">Bcsyo1</name>
    <name evidence="4" type="ORF">BCIN_12g01790</name>
</gene>
<feature type="compositionally biased region" description="Basic residues" evidence="2">
    <location>
        <begin position="1"/>
        <end position="11"/>
    </location>
</feature>
<dbReference type="GO" id="GO:0042273">
    <property type="term" value="P:ribosomal large subunit biogenesis"/>
    <property type="evidence" value="ECO:0007669"/>
    <property type="project" value="TreeGrafter"/>
</dbReference>
<dbReference type="Proteomes" id="UP000001798">
    <property type="component" value="Chromosome 12"/>
</dbReference>
<dbReference type="InterPro" id="IPR057990">
    <property type="entry name" value="TPR_SYO1"/>
</dbReference>
<dbReference type="GO" id="GO:0051082">
    <property type="term" value="F:unfolded protein binding"/>
    <property type="evidence" value="ECO:0007669"/>
    <property type="project" value="TreeGrafter"/>
</dbReference>
<dbReference type="InterPro" id="IPR052616">
    <property type="entry name" value="SYO1-like"/>
</dbReference>
<feature type="region of interest" description="Disordered" evidence="2">
    <location>
        <begin position="353"/>
        <end position="372"/>
    </location>
</feature>
<evidence type="ECO:0000313" key="5">
    <source>
        <dbReference type="Proteomes" id="UP000001798"/>
    </source>
</evidence>
<dbReference type="CDD" id="cd13394">
    <property type="entry name" value="Syo1_like"/>
    <property type="match status" value="1"/>
</dbReference>
<dbReference type="Gene3D" id="1.25.10.10">
    <property type="entry name" value="Leucine-rich Repeat Variant"/>
    <property type="match status" value="2"/>
</dbReference>
<proteinExistence type="inferred from homology"/>
<dbReference type="OMA" id="ENELHAD"/>
<dbReference type="Pfam" id="PF25567">
    <property type="entry name" value="TPR_SYO1"/>
    <property type="match status" value="1"/>
</dbReference>
<dbReference type="InterPro" id="IPR016024">
    <property type="entry name" value="ARM-type_fold"/>
</dbReference>
<dbReference type="KEGG" id="bfu:BCIN_12g01790"/>
<evidence type="ECO:0000259" key="3">
    <source>
        <dbReference type="Pfam" id="PF25567"/>
    </source>
</evidence>
<name>A0A384JYD2_BOTFB</name>
<dbReference type="InterPro" id="IPR011989">
    <property type="entry name" value="ARM-like"/>
</dbReference>
<feature type="domain" description="SYO1-like TPR repeats" evidence="3">
    <location>
        <begin position="425"/>
        <end position="667"/>
    </location>
</feature>
<dbReference type="PANTHER" id="PTHR13347">
    <property type="entry name" value="HEAT REPEAT-CONTAINING PROTEIN 3"/>
    <property type="match status" value="1"/>
</dbReference>
<sequence>MGKASRNRTKHRADPTAKSVKPPTDPELAAIRESKILPVLQDLQSADQSKRSTAATAIANLVDDTKCRKLFLREQIVRTLLEQTLTDSSMETRIAGWGIMRNLALEEEADFCVHLFRQDILTAIEGAVKTIIETIDSKDTPLSKIPKPQQDLLWSLTSSVITLLTSLSEAEVEIVEAISKVSTIINFLFGLLSLDTTPLEINNEVLSCLAALTEDNKTLVEFITEQKDWFKLLMQLKNSGGFKGVATCGVLHNIFTAMNWADDNAPMDGASDAILLPTLIESMQQAQQTNGANGTNGHTTNSSPERVLQMALEITASIATSLQEALELGNGKEEVFEGFGDDEEVDEDQMVDGDADLSEGEEGDLSDEENEMTQEDIEADMDMVLGDDPEDEETSNDQDTLHQLVQVACPTVIALTQLSEDSKMEGDDVQTPALAALNNIAWTVSSIDFSKSHLGGLQKSWAGIAQRIWDEVVCRVLASNTANVELAASITSITWAVCKSVQGRVQIRADEHRKFMALYHASKGFETPTDSKTSKKDAENLDDSAFQSLGVKCIGVLGSLALEPAPIELNREIGIFLVTLIAGVPETPAAHAVEALNEIFDIYADKTYSFDQSVFWGSGFDKHLEESLPKCKKMAKSIDKRKSPELRSRIDEAVLNLARFMKYKRTEKSS</sequence>
<dbReference type="PANTHER" id="PTHR13347:SF1">
    <property type="entry name" value="HEAT REPEAT-CONTAINING PROTEIN 3"/>
    <property type="match status" value="1"/>
</dbReference>
<evidence type="ECO:0000256" key="1">
    <source>
        <dbReference type="ARBA" id="ARBA00049983"/>
    </source>
</evidence>
<evidence type="ECO:0000313" key="4">
    <source>
        <dbReference type="EMBL" id="ATZ55599.1"/>
    </source>
</evidence>
<feature type="region of interest" description="Disordered" evidence="2">
    <location>
        <begin position="1"/>
        <end position="26"/>
    </location>
</feature>
<dbReference type="EMBL" id="CP009816">
    <property type="protein sequence ID" value="ATZ55599.1"/>
    <property type="molecule type" value="Genomic_DNA"/>
</dbReference>
<keyword evidence="5" id="KW-1185">Reference proteome</keyword>
<comment type="similarity">
    <text evidence="1">Belongs to the nuclear import and ribosome assembly adapter family.</text>
</comment>
<dbReference type="OrthoDB" id="288703at2759"/>
<dbReference type="VEuPathDB" id="FungiDB:Bcin12g01790"/>
<dbReference type="SUPFAM" id="SSF48371">
    <property type="entry name" value="ARM repeat"/>
    <property type="match status" value="1"/>
</dbReference>
<dbReference type="GO" id="GO:0006606">
    <property type="term" value="P:protein import into nucleus"/>
    <property type="evidence" value="ECO:0007669"/>
    <property type="project" value="TreeGrafter"/>
</dbReference>
<dbReference type="RefSeq" id="XP_001550271.1">
    <property type="nucleotide sequence ID" value="XM_001550221.2"/>
</dbReference>
<dbReference type="AlphaFoldDB" id="A0A384JYD2"/>
<dbReference type="GeneID" id="5430757"/>
<reference evidence="4 5" key="3">
    <citation type="journal article" date="2017" name="Mol. Plant Pathol.">
        <title>A gapless genome sequence of the fungus Botrytis cinerea.</title>
        <authorList>
            <person name="Van Kan J.A."/>
            <person name="Stassen J.H."/>
            <person name="Mosbach A."/>
            <person name="Van Der Lee T.A."/>
            <person name="Faino L."/>
            <person name="Farmer A.D."/>
            <person name="Papasotiriou D.G."/>
            <person name="Zhou S."/>
            <person name="Seidl M.F."/>
            <person name="Cottam E."/>
            <person name="Edel D."/>
            <person name="Hahn M."/>
            <person name="Schwartz D.C."/>
            <person name="Dietrich R.A."/>
            <person name="Widdison S."/>
            <person name="Scalliet G."/>
        </authorList>
    </citation>
    <scope>NUCLEOTIDE SEQUENCE [LARGE SCALE GENOMIC DNA]</scope>
    <source>
        <strain evidence="4 5">B05.10</strain>
    </source>
</reference>